<proteinExistence type="predicted"/>
<protein>
    <submittedName>
        <fullName evidence="3">Uncharacterized protein</fullName>
    </submittedName>
</protein>
<gene>
    <name evidence="3" type="ORF">D1869_04225</name>
    <name evidence="2" type="ORF">HNQ62_003059</name>
</gene>
<reference evidence="3 4" key="1">
    <citation type="submission" date="2019-10" db="EMBL/GenBank/DDBJ databases">
        <title>Genome Sequences from Six Type Strain Members of the Archaeal Family Sulfolobaceae: Acidianus ambivalens, Acidianus infernus, Metallosphaera prunae, Stygiolobus azoricus, Sulfolobus metallicus, and Sulfurisphaera ohwakuensis.</title>
        <authorList>
            <person name="Counts J.A."/>
            <person name="Kelly R.M."/>
        </authorList>
    </citation>
    <scope>NUCLEOTIDE SEQUENCE [LARGE SCALE GENOMIC DNA]</scope>
    <source>
        <strain evidence="3 4">TA-1</strain>
    </source>
</reference>
<evidence type="ECO:0000313" key="5">
    <source>
        <dbReference type="Proteomes" id="UP000582213"/>
    </source>
</evidence>
<feature type="transmembrane region" description="Helical" evidence="1">
    <location>
        <begin position="21"/>
        <end position="46"/>
    </location>
</feature>
<organism evidence="3 4">
    <name type="scientific">Sulfurisphaera ohwakuensis</name>
    <dbReference type="NCBI Taxonomy" id="69656"/>
    <lineage>
        <taxon>Archaea</taxon>
        <taxon>Thermoproteota</taxon>
        <taxon>Thermoprotei</taxon>
        <taxon>Sulfolobales</taxon>
        <taxon>Sulfolobaceae</taxon>
        <taxon>Sulfurisphaera</taxon>
    </lineage>
</organism>
<name>A0A650CFB1_SULOH</name>
<feature type="transmembrane region" description="Helical" evidence="1">
    <location>
        <begin position="77"/>
        <end position="97"/>
    </location>
</feature>
<evidence type="ECO:0000256" key="1">
    <source>
        <dbReference type="SAM" id="Phobius"/>
    </source>
</evidence>
<keyword evidence="1" id="KW-0472">Membrane</keyword>
<dbReference type="KEGG" id="soh:D1869_04225"/>
<reference evidence="2 5" key="2">
    <citation type="submission" date="2020-08" db="EMBL/GenBank/DDBJ databases">
        <title>Genomic Encyclopedia of Type Strains, Phase IV (KMG-IV): sequencing the most valuable type-strain genomes for metagenomic binning, comparative biology and taxonomic classification.</title>
        <authorList>
            <person name="Goeker M."/>
        </authorList>
    </citation>
    <scope>NUCLEOTIDE SEQUENCE [LARGE SCALE GENOMIC DNA]</scope>
    <source>
        <strain evidence="2 5">DSM 12421</strain>
    </source>
</reference>
<evidence type="ECO:0000313" key="2">
    <source>
        <dbReference type="EMBL" id="MBB5255284.1"/>
    </source>
</evidence>
<dbReference type="EMBL" id="JACHFY010000063">
    <property type="protein sequence ID" value="MBB5255284.1"/>
    <property type="molecule type" value="Genomic_DNA"/>
</dbReference>
<keyword evidence="1" id="KW-0812">Transmembrane</keyword>
<dbReference type="AlphaFoldDB" id="A0A650CFB1"/>
<keyword evidence="1" id="KW-1133">Transmembrane helix</keyword>
<evidence type="ECO:0000313" key="3">
    <source>
        <dbReference type="EMBL" id="QGR16494.1"/>
    </source>
</evidence>
<dbReference type="Proteomes" id="UP000427373">
    <property type="component" value="Chromosome"/>
</dbReference>
<dbReference type="GeneID" id="42800424"/>
<evidence type="ECO:0000313" key="4">
    <source>
        <dbReference type="Proteomes" id="UP000427373"/>
    </source>
</evidence>
<feature type="transmembrane region" description="Helical" evidence="1">
    <location>
        <begin position="103"/>
        <end position="125"/>
    </location>
</feature>
<sequence>MSQQITIKRRTIVPMLKAIGVLMFVMLLVPLEASVTGSIIAGHALFDYSLSQGNYFGVGVAVYGIANWFYTNVYMPGIVAATTGTLTPLSMALFLSGGDLIEFFAYVALLADPFTAAIVIGGFLVSM</sequence>
<dbReference type="RefSeq" id="WP_156014049.1">
    <property type="nucleotide sequence ID" value="NZ_CP045484.1"/>
</dbReference>
<accession>A0A650CFB1</accession>
<keyword evidence="4" id="KW-1185">Reference proteome</keyword>
<feature type="transmembrane region" description="Helical" evidence="1">
    <location>
        <begin position="52"/>
        <end position="70"/>
    </location>
</feature>
<dbReference type="EMBL" id="CP045484">
    <property type="protein sequence ID" value="QGR16494.1"/>
    <property type="molecule type" value="Genomic_DNA"/>
</dbReference>
<dbReference type="Proteomes" id="UP000582213">
    <property type="component" value="Unassembled WGS sequence"/>
</dbReference>